<dbReference type="EC" id="2.7.13.3" evidence="2"/>
<evidence type="ECO:0000256" key="1">
    <source>
        <dbReference type="ARBA" id="ARBA00000085"/>
    </source>
</evidence>
<dbReference type="Pfam" id="PF02518">
    <property type="entry name" value="HATPase_c"/>
    <property type="match status" value="1"/>
</dbReference>
<keyword evidence="7 9" id="KW-0472">Membrane</keyword>
<dbReference type="InterPro" id="IPR001610">
    <property type="entry name" value="PAC"/>
</dbReference>
<dbReference type="SMART" id="SM00065">
    <property type="entry name" value="GAF"/>
    <property type="match status" value="2"/>
</dbReference>
<dbReference type="SMART" id="SM00086">
    <property type="entry name" value="PAC"/>
    <property type="match status" value="5"/>
</dbReference>
<evidence type="ECO:0000256" key="5">
    <source>
        <dbReference type="ARBA" id="ARBA00022777"/>
    </source>
</evidence>
<dbReference type="Pfam" id="PF08447">
    <property type="entry name" value="PAS_3"/>
    <property type="match status" value="1"/>
</dbReference>
<keyword evidence="15" id="KW-1185">Reference proteome</keyword>
<dbReference type="EMBL" id="FOQD01000004">
    <property type="protein sequence ID" value="SFH94499.1"/>
    <property type="molecule type" value="Genomic_DNA"/>
</dbReference>
<dbReference type="Gene3D" id="3.30.450.40">
    <property type="match status" value="2"/>
</dbReference>
<dbReference type="InterPro" id="IPR029016">
    <property type="entry name" value="GAF-like_dom_sf"/>
</dbReference>
<dbReference type="InterPro" id="IPR004358">
    <property type="entry name" value="Sig_transdc_His_kin-like_C"/>
</dbReference>
<keyword evidence="6" id="KW-0902">Two-component regulatory system</keyword>
<sequence length="1581" mass="175385">MRSIFDRSLLIAVGVMAVLLTAGAWWNHRNLARLNQQEELVNHTYEVQQVGTVFLRHMVDAETGYRGFLLTSNEMFLEPYDTATQQIPPRIIRLQTLTVDNPDQAQRVKNLDARSRQLLRQLEQGILQHRQGSNLPSSKDALLAIKNEMDVLRAEVMELQATESQLMAVRKATAENAYRFSVVSGIIALVLSLLSFLAVMFLVQKNIRAREQFAAQIHQERERLRVTLTSIGDGVISTDTEGCVTWLNPIAEELTAWSTADARGKHLTEIFNIINETTRQPAENPVFRTLRDGVIVGLANHTVLIARDGVERAIADSSAPIRDTHQQIIGTVLVFRDVSVDRKEELAREEQAQLTALRANVGTALASGDSMSEVLQTCCGGIVSHLNAAFARIWTLNESEQILELQASAGIYTHLNGPHARVPVGQFKIGRIAASQQRHLSNDVQHDPEVSDQAWARETGMTAFAGYPLLAEGRTVGVLALFARKELSEGVLEDLGPIADAIALWLDRRRIALAEQQAHEQFRALSNSIPQLAWMAGPEGEIDWYNQRWYDYTGTLPDAVPSHRGPDTAVHPEEIERVRAGLQRSFAAGESWEDTFRIRRADGEYRWHLSRMVPLRDEHGETVRWFGTNTDISEQLEASQALRRSEAFARGVIESSPDCVKVLDLDAKLLWMNENGKRIMEVCDFEQIRGQHWPTFWETGGAVAEAIQALENARSGGVGRFQGFCPTLAGTPRWWDVAVSPIFGPDDRPERLLSVSRDITAQRESEQLLRENEAHLRRVIDSMYAFVGILSTEGILLETNQAPLDIAGLRREQVIGKPIWETDWWSEDDFARERLSNAIARAASGQVVRYDETVRGKGTDRITVDLMLQPVYNDGDLLFIIQSGVDVTDRKRFENQLAASQDFLRSALDALDSHLAVLDEHGVILAVNEAWKQFAVENGMTDPHYGVGTNYLDQCRNIDEVSDADLSRIVDCILDVISGKTDSCDIEYPCHSAVSERWFQMRVNRFRGSEPAKVVVAHQNITSRVQSERATLKRSEQLATLANIATQLNAAHDASSILGIITAGARLIIGAHQAAAHRILDQNWAQAINAGSFSEKYGEWRGYAGRLVSDKMCRLICDANASLRLTDEELVAHPAWKDEGSDDESRPTVRGWLAAPLTTFDSRNLGLIEVSDRHSGDFSLDDELTLVQLAQMGSVALENVRLYDDLREADRRKDQFLATLAHELRNPLSPLTAASHLLQSDPGNPDQVTELTDVIYRQCEQLKRLIDDLLDVSRISTGKLHLRYEHVQLQTAISAALDISRPVMTTAGHTLRVSLPDEPLTVNGDQVRLSQVIANLLINAAKYTPEGGSVELTLQKQNDSAVISVRDTGIGVPPEMLERIFELFSQVDSSHTRSQGGLGIGLTLVKTLVSMHGGTVQAASAGPGLGSTFTVTLPLAQTTNQAEVSTTPVAETESPSYRIIVVDDNHTASYLLSRLLTKLGQQVQVADTAQQAFELISQFSPDIFISDIAMPGMSGYELARRIREEHLEHRPFLVALTGYGQASDRAEALQAGFDEHLVKPIGLPVLQQLLRSYTERTGGAG</sequence>
<dbReference type="PRINTS" id="PR00344">
    <property type="entry name" value="BCTRLSENSOR"/>
</dbReference>
<evidence type="ECO:0000313" key="14">
    <source>
        <dbReference type="EMBL" id="SFH94499.1"/>
    </source>
</evidence>
<evidence type="ECO:0000256" key="2">
    <source>
        <dbReference type="ARBA" id="ARBA00012438"/>
    </source>
</evidence>
<feature type="domain" description="PAC" evidence="13">
    <location>
        <begin position="592"/>
        <end position="644"/>
    </location>
</feature>
<evidence type="ECO:0000256" key="6">
    <source>
        <dbReference type="ARBA" id="ARBA00023012"/>
    </source>
</evidence>
<dbReference type="Pfam" id="PF05227">
    <property type="entry name" value="CHASE3"/>
    <property type="match status" value="1"/>
</dbReference>
<dbReference type="InterPro" id="IPR013655">
    <property type="entry name" value="PAS_fold_3"/>
</dbReference>
<name>A0A1I3E6K4_9PLAN</name>
<dbReference type="CDD" id="cd00082">
    <property type="entry name" value="HisKA"/>
    <property type="match status" value="1"/>
</dbReference>
<dbReference type="PANTHER" id="PTHR43547:SF2">
    <property type="entry name" value="HYBRID SIGNAL TRANSDUCTION HISTIDINE KINASE C"/>
    <property type="match status" value="1"/>
</dbReference>
<dbReference type="Gene3D" id="3.30.565.10">
    <property type="entry name" value="Histidine kinase-like ATPase, C-terminal domain"/>
    <property type="match status" value="1"/>
</dbReference>
<comment type="catalytic activity">
    <reaction evidence="1">
        <text>ATP + protein L-histidine = ADP + protein N-phospho-L-histidine.</text>
        <dbReference type="EC" id="2.7.13.3"/>
    </reaction>
</comment>
<feature type="domain" description="PAS" evidence="12">
    <location>
        <begin position="518"/>
        <end position="589"/>
    </location>
</feature>
<dbReference type="Pfam" id="PF13185">
    <property type="entry name" value="GAF_2"/>
    <property type="match status" value="1"/>
</dbReference>
<dbReference type="Gene3D" id="1.10.287.130">
    <property type="match status" value="1"/>
</dbReference>
<dbReference type="CDD" id="cd19410">
    <property type="entry name" value="HK9-like_sensor"/>
    <property type="match status" value="1"/>
</dbReference>
<dbReference type="InterPro" id="IPR000700">
    <property type="entry name" value="PAS-assoc_C"/>
</dbReference>
<dbReference type="InterPro" id="IPR003018">
    <property type="entry name" value="GAF"/>
</dbReference>
<dbReference type="PANTHER" id="PTHR43547">
    <property type="entry name" value="TWO-COMPONENT HISTIDINE KINASE"/>
    <property type="match status" value="1"/>
</dbReference>
<keyword evidence="9" id="KW-1133">Transmembrane helix</keyword>
<feature type="domain" description="Response regulatory" evidence="11">
    <location>
        <begin position="1458"/>
        <end position="1574"/>
    </location>
</feature>
<dbReference type="SMART" id="SM00387">
    <property type="entry name" value="HATPase_c"/>
    <property type="match status" value="1"/>
</dbReference>
<reference evidence="15" key="1">
    <citation type="submission" date="2016-10" db="EMBL/GenBank/DDBJ databases">
        <authorList>
            <person name="Varghese N."/>
            <person name="Submissions S."/>
        </authorList>
    </citation>
    <scope>NUCLEOTIDE SEQUENCE [LARGE SCALE GENOMIC DNA]</scope>
    <source>
        <strain evidence="15">DSM 26348</strain>
    </source>
</reference>
<evidence type="ECO:0000259" key="12">
    <source>
        <dbReference type="PROSITE" id="PS50112"/>
    </source>
</evidence>
<evidence type="ECO:0000259" key="10">
    <source>
        <dbReference type="PROSITE" id="PS50109"/>
    </source>
</evidence>
<dbReference type="Proteomes" id="UP000199518">
    <property type="component" value="Unassembled WGS sequence"/>
</dbReference>
<dbReference type="Pfam" id="PF00512">
    <property type="entry name" value="HisKA"/>
    <property type="match status" value="1"/>
</dbReference>
<evidence type="ECO:0000313" key="15">
    <source>
        <dbReference type="Proteomes" id="UP000199518"/>
    </source>
</evidence>
<dbReference type="SUPFAM" id="SSF47384">
    <property type="entry name" value="Homodimeric domain of signal transducing histidine kinase"/>
    <property type="match status" value="1"/>
</dbReference>
<dbReference type="InterPro" id="IPR003594">
    <property type="entry name" value="HATPase_dom"/>
</dbReference>
<evidence type="ECO:0000256" key="3">
    <source>
        <dbReference type="ARBA" id="ARBA00022553"/>
    </source>
</evidence>
<dbReference type="FunFam" id="1.10.287.130:FF:000001">
    <property type="entry name" value="Two-component sensor histidine kinase"/>
    <property type="match status" value="1"/>
</dbReference>
<dbReference type="RefSeq" id="WP_092048467.1">
    <property type="nucleotide sequence ID" value="NZ_FOQD01000004.1"/>
</dbReference>
<keyword evidence="9" id="KW-0812">Transmembrane</keyword>
<dbReference type="FunFam" id="3.30.450.20:FF:000099">
    <property type="entry name" value="Sensory box sensor histidine kinase"/>
    <property type="match status" value="1"/>
</dbReference>
<protein>
    <recommendedName>
        <fullName evidence="2">histidine kinase</fullName>
        <ecNumber evidence="2">2.7.13.3</ecNumber>
    </recommendedName>
</protein>
<dbReference type="GO" id="GO:0000155">
    <property type="term" value="F:phosphorelay sensor kinase activity"/>
    <property type="evidence" value="ECO:0007669"/>
    <property type="project" value="InterPro"/>
</dbReference>
<dbReference type="SMART" id="SM00388">
    <property type="entry name" value="HisKA"/>
    <property type="match status" value="1"/>
</dbReference>
<dbReference type="CDD" id="cd17580">
    <property type="entry name" value="REC_2_DhkD-like"/>
    <property type="match status" value="1"/>
</dbReference>
<dbReference type="Pfam" id="PF08448">
    <property type="entry name" value="PAS_4"/>
    <property type="match status" value="3"/>
</dbReference>
<dbReference type="InterPro" id="IPR005467">
    <property type="entry name" value="His_kinase_dom"/>
</dbReference>
<dbReference type="InterPro" id="IPR001789">
    <property type="entry name" value="Sig_transdc_resp-reg_receiver"/>
</dbReference>
<dbReference type="SUPFAM" id="SSF55785">
    <property type="entry name" value="PYP-like sensor domain (PAS domain)"/>
    <property type="match status" value="5"/>
</dbReference>
<dbReference type="SUPFAM" id="SSF52172">
    <property type="entry name" value="CheY-like"/>
    <property type="match status" value="1"/>
</dbReference>
<keyword evidence="4" id="KW-0808">Transferase</keyword>
<dbReference type="InterPro" id="IPR013656">
    <property type="entry name" value="PAS_4"/>
</dbReference>
<dbReference type="SMART" id="SM00448">
    <property type="entry name" value="REC"/>
    <property type="match status" value="1"/>
</dbReference>
<gene>
    <name evidence="14" type="ORF">SAMN05421753_10498</name>
</gene>
<feature type="domain" description="PAS" evidence="12">
    <location>
        <begin position="772"/>
        <end position="817"/>
    </location>
</feature>
<feature type="modified residue" description="4-aspartylphosphate" evidence="8">
    <location>
        <position position="1507"/>
    </location>
</feature>
<dbReference type="SUPFAM" id="SSF55781">
    <property type="entry name" value="GAF domain-like"/>
    <property type="match status" value="2"/>
</dbReference>
<dbReference type="PROSITE" id="PS50112">
    <property type="entry name" value="PAS"/>
    <property type="match status" value="3"/>
</dbReference>
<feature type="domain" description="PAC" evidence="13">
    <location>
        <begin position="298"/>
        <end position="350"/>
    </location>
</feature>
<dbReference type="CDD" id="cd00130">
    <property type="entry name" value="PAS"/>
    <property type="match status" value="4"/>
</dbReference>
<dbReference type="FunFam" id="3.30.565.10:FF:000006">
    <property type="entry name" value="Sensor histidine kinase WalK"/>
    <property type="match status" value="1"/>
</dbReference>
<dbReference type="OrthoDB" id="3272385at2"/>
<dbReference type="InterPro" id="IPR003661">
    <property type="entry name" value="HisK_dim/P_dom"/>
</dbReference>
<dbReference type="InterPro" id="IPR011006">
    <property type="entry name" value="CheY-like_superfamily"/>
</dbReference>
<evidence type="ECO:0000256" key="9">
    <source>
        <dbReference type="SAM" id="Phobius"/>
    </source>
</evidence>
<accession>A0A1I3E6K4</accession>
<feature type="domain" description="PAS" evidence="12">
    <location>
        <begin position="220"/>
        <end position="293"/>
    </location>
</feature>
<evidence type="ECO:0000256" key="7">
    <source>
        <dbReference type="ARBA" id="ARBA00023136"/>
    </source>
</evidence>
<organism evidence="14 15">
    <name type="scientific">Planctomicrobium piriforme</name>
    <dbReference type="NCBI Taxonomy" id="1576369"/>
    <lineage>
        <taxon>Bacteria</taxon>
        <taxon>Pseudomonadati</taxon>
        <taxon>Planctomycetota</taxon>
        <taxon>Planctomycetia</taxon>
        <taxon>Planctomycetales</taxon>
        <taxon>Planctomycetaceae</taxon>
        <taxon>Planctomicrobium</taxon>
    </lineage>
</organism>
<evidence type="ECO:0000259" key="13">
    <source>
        <dbReference type="PROSITE" id="PS50113"/>
    </source>
</evidence>
<dbReference type="SMART" id="SM00091">
    <property type="entry name" value="PAS"/>
    <property type="match status" value="5"/>
</dbReference>
<evidence type="ECO:0000256" key="4">
    <source>
        <dbReference type="ARBA" id="ARBA00022679"/>
    </source>
</evidence>
<evidence type="ECO:0000256" key="8">
    <source>
        <dbReference type="PROSITE-ProRule" id="PRU00169"/>
    </source>
</evidence>
<dbReference type="InterPro" id="IPR000014">
    <property type="entry name" value="PAS"/>
</dbReference>
<dbReference type="SUPFAM" id="SSF55874">
    <property type="entry name" value="ATPase domain of HSP90 chaperone/DNA topoisomerase II/histidine kinase"/>
    <property type="match status" value="1"/>
</dbReference>
<dbReference type="NCBIfam" id="TIGR00229">
    <property type="entry name" value="sensory_box"/>
    <property type="match status" value="4"/>
</dbReference>
<proteinExistence type="predicted"/>
<dbReference type="InterPro" id="IPR035965">
    <property type="entry name" value="PAS-like_dom_sf"/>
</dbReference>
<dbReference type="PROSITE" id="PS50109">
    <property type="entry name" value="HIS_KIN"/>
    <property type="match status" value="1"/>
</dbReference>
<keyword evidence="5" id="KW-0418">Kinase</keyword>
<evidence type="ECO:0000259" key="11">
    <source>
        <dbReference type="PROSITE" id="PS50110"/>
    </source>
</evidence>
<feature type="domain" description="Histidine kinase" evidence="10">
    <location>
        <begin position="1219"/>
        <end position="1437"/>
    </location>
</feature>
<dbReference type="InterPro" id="IPR007891">
    <property type="entry name" value="CHASE3"/>
</dbReference>
<dbReference type="Gene3D" id="3.40.50.2300">
    <property type="match status" value="1"/>
</dbReference>
<dbReference type="Pfam" id="PF00072">
    <property type="entry name" value="Response_reg"/>
    <property type="match status" value="1"/>
</dbReference>
<feature type="transmembrane region" description="Helical" evidence="9">
    <location>
        <begin position="180"/>
        <end position="203"/>
    </location>
</feature>
<dbReference type="PROSITE" id="PS50113">
    <property type="entry name" value="PAC"/>
    <property type="match status" value="3"/>
</dbReference>
<keyword evidence="3 8" id="KW-0597">Phosphoprotein</keyword>
<feature type="domain" description="PAC" evidence="13">
    <location>
        <begin position="714"/>
        <end position="771"/>
    </location>
</feature>
<dbReference type="InterPro" id="IPR036890">
    <property type="entry name" value="HATPase_C_sf"/>
</dbReference>
<dbReference type="STRING" id="1576369.SAMN05421753_10498"/>
<dbReference type="InterPro" id="IPR036097">
    <property type="entry name" value="HisK_dim/P_sf"/>
</dbReference>
<dbReference type="PROSITE" id="PS50110">
    <property type="entry name" value="RESPONSE_REGULATORY"/>
    <property type="match status" value="1"/>
</dbReference>
<dbReference type="Gene3D" id="3.30.450.20">
    <property type="entry name" value="PAS domain"/>
    <property type="match status" value="5"/>
</dbReference>
<dbReference type="CDD" id="cd16922">
    <property type="entry name" value="HATPase_EvgS-ArcB-TorS-like"/>
    <property type="match status" value="1"/>
</dbReference>